<organism evidence="2 3">
    <name type="scientific">Aspergillus steynii IBT 23096</name>
    <dbReference type="NCBI Taxonomy" id="1392250"/>
    <lineage>
        <taxon>Eukaryota</taxon>
        <taxon>Fungi</taxon>
        <taxon>Dikarya</taxon>
        <taxon>Ascomycota</taxon>
        <taxon>Pezizomycotina</taxon>
        <taxon>Eurotiomycetes</taxon>
        <taxon>Eurotiomycetidae</taxon>
        <taxon>Eurotiales</taxon>
        <taxon>Aspergillaceae</taxon>
        <taxon>Aspergillus</taxon>
        <taxon>Aspergillus subgen. Circumdati</taxon>
    </lineage>
</organism>
<keyword evidence="1" id="KW-0732">Signal</keyword>
<evidence type="ECO:0000313" key="3">
    <source>
        <dbReference type="Proteomes" id="UP000234275"/>
    </source>
</evidence>
<dbReference type="RefSeq" id="XP_024702007.1">
    <property type="nucleotide sequence ID" value="XM_024842854.1"/>
</dbReference>
<accession>A0A2I2G1F1</accession>
<feature type="signal peptide" evidence="1">
    <location>
        <begin position="1"/>
        <end position="32"/>
    </location>
</feature>
<dbReference type="AlphaFoldDB" id="A0A2I2G1F1"/>
<keyword evidence="3" id="KW-1185">Reference proteome</keyword>
<dbReference type="EMBL" id="MSFO01000006">
    <property type="protein sequence ID" value="PLB46705.1"/>
    <property type="molecule type" value="Genomic_DNA"/>
</dbReference>
<gene>
    <name evidence="2" type="ORF">P170DRAFT_219527</name>
</gene>
<name>A0A2I2G1F1_9EURO</name>
<evidence type="ECO:0000256" key="1">
    <source>
        <dbReference type="SAM" id="SignalP"/>
    </source>
</evidence>
<dbReference type="GeneID" id="36550553"/>
<reference evidence="2 3" key="1">
    <citation type="submission" date="2016-12" db="EMBL/GenBank/DDBJ databases">
        <title>The genomes of Aspergillus section Nigri reveals drivers in fungal speciation.</title>
        <authorList>
            <consortium name="DOE Joint Genome Institute"/>
            <person name="Vesth T.C."/>
            <person name="Nybo J."/>
            <person name="Theobald S."/>
            <person name="Brandl J."/>
            <person name="Frisvad J.C."/>
            <person name="Nielsen K.F."/>
            <person name="Lyhne E.K."/>
            <person name="Kogle M.E."/>
            <person name="Kuo A."/>
            <person name="Riley R."/>
            <person name="Clum A."/>
            <person name="Nolan M."/>
            <person name="Lipzen A."/>
            <person name="Salamov A."/>
            <person name="Henrissat B."/>
            <person name="Wiebenga A."/>
            <person name="De Vries R.P."/>
            <person name="Grigoriev I.V."/>
            <person name="Mortensen U.H."/>
            <person name="Andersen M.R."/>
            <person name="Baker S.E."/>
        </authorList>
    </citation>
    <scope>NUCLEOTIDE SEQUENCE [LARGE SCALE GENOMIC DNA]</scope>
    <source>
        <strain evidence="2 3">IBT 23096</strain>
    </source>
</reference>
<evidence type="ECO:0008006" key="4">
    <source>
        <dbReference type="Google" id="ProtNLM"/>
    </source>
</evidence>
<protein>
    <recommendedName>
        <fullName evidence="4">Secreted protein</fullName>
    </recommendedName>
</protein>
<evidence type="ECO:0000313" key="2">
    <source>
        <dbReference type="EMBL" id="PLB46705.1"/>
    </source>
</evidence>
<proteinExistence type="predicted"/>
<comment type="caution">
    <text evidence="2">The sequence shown here is derived from an EMBL/GenBank/DDBJ whole genome shotgun (WGS) entry which is preliminary data.</text>
</comment>
<dbReference type="Proteomes" id="UP000234275">
    <property type="component" value="Unassembled WGS sequence"/>
</dbReference>
<dbReference type="VEuPathDB" id="FungiDB:P170DRAFT_219527"/>
<sequence length="184" mass="20137">MVSSIALAVSLSSTSLSSLVLSLSFFPSLARCLSLDFNLLPTTILDPRFLRLHPARSLQFTLHLSHLGPLSHLDLTHPVAVPVPGWELARSPRGSFLLFSLVGALDPQTVGVLILVRFGRIRSPSTYWLLPVEKPPKGVLDSPPPFHPSLILELPTALFPEPVLAHHPCGVLETEIVAWGFHQR</sequence>
<feature type="chain" id="PRO_5014189397" description="Secreted protein" evidence="1">
    <location>
        <begin position="33"/>
        <end position="184"/>
    </location>
</feature>